<evidence type="ECO:0000313" key="4">
    <source>
        <dbReference type="Proteomes" id="UP001530377"/>
    </source>
</evidence>
<dbReference type="Proteomes" id="UP001530377">
    <property type="component" value="Unassembled WGS sequence"/>
</dbReference>
<feature type="compositionally biased region" description="Basic and acidic residues" evidence="1">
    <location>
        <begin position="34"/>
        <end position="48"/>
    </location>
</feature>
<feature type="compositionally biased region" description="Basic residues" evidence="1">
    <location>
        <begin position="146"/>
        <end position="176"/>
    </location>
</feature>
<evidence type="ECO:0000313" key="3">
    <source>
        <dbReference type="EMBL" id="KAL3811243.1"/>
    </source>
</evidence>
<feature type="compositionally biased region" description="Acidic residues" evidence="1">
    <location>
        <begin position="115"/>
        <end position="130"/>
    </location>
</feature>
<proteinExistence type="predicted"/>
<feature type="region of interest" description="Disordered" evidence="1">
    <location>
        <begin position="16"/>
        <end position="186"/>
    </location>
</feature>
<comment type="caution">
    <text evidence="3">The sequence shown here is derived from an EMBL/GenBank/DDBJ whole genome shotgun (WGS) entry which is preliminary data.</text>
</comment>
<reference evidence="3 4" key="1">
    <citation type="submission" date="2024-10" db="EMBL/GenBank/DDBJ databases">
        <title>Updated reference genomes for cyclostephanoid diatoms.</title>
        <authorList>
            <person name="Roberts W.R."/>
            <person name="Alverson A.J."/>
        </authorList>
    </citation>
    <scope>NUCLEOTIDE SEQUENCE [LARGE SCALE GENOMIC DNA]</scope>
    <source>
        <strain evidence="3 4">AJA228-03</strain>
    </source>
</reference>
<feature type="compositionally biased region" description="Basic and acidic residues" evidence="1">
    <location>
        <begin position="134"/>
        <end position="145"/>
    </location>
</feature>
<dbReference type="AlphaFoldDB" id="A0ABD3REH5"/>
<feature type="signal peptide" evidence="2">
    <location>
        <begin position="1"/>
        <end position="19"/>
    </location>
</feature>
<organism evidence="3 4">
    <name type="scientific">Cyclostephanos tholiformis</name>
    <dbReference type="NCBI Taxonomy" id="382380"/>
    <lineage>
        <taxon>Eukaryota</taxon>
        <taxon>Sar</taxon>
        <taxon>Stramenopiles</taxon>
        <taxon>Ochrophyta</taxon>
        <taxon>Bacillariophyta</taxon>
        <taxon>Coscinodiscophyceae</taxon>
        <taxon>Thalassiosirophycidae</taxon>
        <taxon>Stephanodiscales</taxon>
        <taxon>Stephanodiscaceae</taxon>
        <taxon>Cyclostephanos</taxon>
    </lineage>
</organism>
<name>A0ABD3REH5_9STRA</name>
<feature type="compositionally biased region" description="Basic and acidic residues" evidence="1">
    <location>
        <begin position="94"/>
        <end position="110"/>
    </location>
</feature>
<gene>
    <name evidence="3" type="ORF">ACHAXA_003912</name>
</gene>
<keyword evidence="2" id="KW-0732">Signal</keyword>
<dbReference type="EMBL" id="JALLPB020000272">
    <property type="protein sequence ID" value="KAL3811243.1"/>
    <property type="molecule type" value="Genomic_DNA"/>
</dbReference>
<protein>
    <submittedName>
        <fullName evidence="3">Uncharacterized protein</fullName>
    </submittedName>
</protein>
<accession>A0ABD3REH5</accession>
<keyword evidence="4" id="KW-1185">Reference proteome</keyword>
<evidence type="ECO:0000256" key="1">
    <source>
        <dbReference type="SAM" id="MobiDB-lite"/>
    </source>
</evidence>
<sequence length="186" mass="20248">MRYLVALLMLLAVGSNVSAQSDDSPKAGLTGNLLDERGVRKEREERATSDSSIAPPIPFDALGGDSAAADPDEDMTTSLLDRLSHGGTRGRFLGKSEKSPATGKAEKAQAQDEGMTTDEISDEYQDDDGMETYSRAKEDKRGNRKDGHRKKNKRNEPKKKRRGGKATGRRAPRKRFAILGGKGTKL</sequence>
<evidence type="ECO:0000256" key="2">
    <source>
        <dbReference type="SAM" id="SignalP"/>
    </source>
</evidence>
<feature type="chain" id="PRO_5044821960" evidence="2">
    <location>
        <begin position="20"/>
        <end position="186"/>
    </location>
</feature>